<feature type="compositionally biased region" description="Basic and acidic residues" evidence="1">
    <location>
        <begin position="397"/>
        <end position="406"/>
    </location>
</feature>
<sequence length="518" mass="59659">MAKVASPNSELTPMSGKFVWKEDSSGKGYLEFVSNNPNADKQEKRKRAKEGKRNDRVASGLGKSNAMKVRGQQRLNPPKSPKPGKQSESHSIVTLDKIKAVALNLVSEMEGIAPTFEILFDTPEFNNFLLHLLSYFHCFFEKLHAEHKLNISTYIEPSLSEKKAHADACIKLEAAQKLLGQSYCMLVLGLGINTPHHMDHGESRVSSTYKDRDMYESLYFFCTYFVWVTFRRKEFESVKKEVGRMLRSDTFNPAIRVKNAPDEQKKDKDDVGEKKELQREKKLTPAEYRRLHPRRPAIKSIINQRSPAVVAILPLPKEEAHWLFRMRHPLSPISIGKLAGEKDVENLEEELKHEIVSPERKNFKVGILGEPMSLFNPITLHPLGTENEDEDNEGEEGEQKQPDDACADKTHQPEYCFLCLRMIRNRSVMLECCRLVRNRSIIQGCQKLVKNRSVMQRYQKLVGNRLILQGYQKLPRNRSVMHRYRWFVEKKIGLYCKGSRSCLEKYVSHAQVLLVGFK</sequence>
<feature type="compositionally biased region" description="Basic and acidic residues" evidence="1">
    <location>
        <begin position="259"/>
        <end position="288"/>
    </location>
</feature>
<reference evidence="2" key="3">
    <citation type="submission" date="2023-05" db="EMBL/GenBank/DDBJ databases">
        <authorList>
            <person name="Smith C.H."/>
        </authorList>
    </citation>
    <scope>NUCLEOTIDE SEQUENCE</scope>
    <source>
        <strain evidence="2">CHS0354</strain>
        <tissue evidence="2">Mantle</tissue>
    </source>
</reference>
<evidence type="ECO:0000313" key="3">
    <source>
        <dbReference type="Proteomes" id="UP001195483"/>
    </source>
</evidence>
<name>A0AAE0VRV6_9BIVA</name>
<feature type="region of interest" description="Disordered" evidence="1">
    <location>
        <begin position="255"/>
        <end position="288"/>
    </location>
</feature>
<dbReference type="AlphaFoldDB" id="A0AAE0VRV6"/>
<dbReference type="EMBL" id="JAEAOA010002357">
    <property type="protein sequence ID" value="KAK3587761.1"/>
    <property type="molecule type" value="Genomic_DNA"/>
</dbReference>
<protein>
    <recommendedName>
        <fullName evidence="4">Protein phosphatase 1 regulatory subunit 36</fullName>
    </recommendedName>
</protein>
<feature type="compositionally biased region" description="Acidic residues" evidence="1">
    <location>
        <begin position="386"/>
        <end position="396"/>
    </location>
</feature>
<feature type="region of interest" description="Disordered" evidence="1">
    <location>
        <begin position="380"/>
        <end position="406"/>
    </location>
</feature>
<accession>A0AAE0VRV6</accession>
<organism evidence="2 3">
    <name type="scientific">Potamilus streckersoni</name>
    <dbReference type="NCBI Taxonomy" id="2493646"/>
    <lineage>
        <taxon>Eukaryota</taxon>
        <taxon>Metazoa</taxon>
        <taxon>Spiralia</taxon>
        <taxon>Lophotrochozoa</taxon>
        <taxon>Mollusca</taxon>
        <taxon>Bivalvia</taxon>
        <taxon>Autobranchia</taxon>
        <taxon>Heteroconchia</taxon>
        <taxon>Palaeoheterodonta</taxon>
        <taxon>Unionida</taxon>
        <taxon>Unionoidea</taxon>
        <taxon>Unionidae</taxon>
        <taxon>Ambleminae</taxon>
        <taxon>Lampsilini</taxon>
        <taxon>Potamilus</taxon>
    </lineage>
</organism>
<evidence type="ECO:0000256" key="1">
    <source>
        <dbReference type="SAM" id="MobiDB-lite"/>
    </source>
</evidence>
<gene>
    <name evidence="2" type="ORF">CHS0354_042721</name>
</gene>
<feature type="region of interest" description="Disordered" evidence="1">
    <location>
        <begin position="31"/>
        <end position="91"/>
    </location>
</feature>
<dbReference type="PANTHER" id="PTHR21055">
    <property type="entry name" value="PROTEIN PHOSPHATASE 1 REGULATORY SUBUNIT 36"/>
    <property type="match status" value="1"/>
</dbReference>
<dbReference type="InterPro" id="IPR026142">
    <property type="entry name" value="Pro_pase_1_reg_su_36"/>
</dbReference>
<dbReference type="Proteomes" id="UP001195483">
    <property type="component" value="Unassembled WGS sequence"/>
</dbReference>
<reference evidence="2" key="1">
    <citation type="journal article" date="2021" name="Genome Biol. Evol.">
        <title>A High-Quality Reference Genome for a Parasitic Bivalve with Doubly Uniparental Inheritance (Bivalvia: Unionida).</title>
        <authorList>
            <person name="Smith C.H."/>
        </authorList>
    </citation>
    <scope>NUCLEOTIDE SEQUENCE</scope>
    <source>
        <strain evidence="2">CHS0354</strain>
    </source>
</reference>
<comment type="caution">
    <text evidence="2">The sequence shown here is derived from an EMBL/GenBank/DDBJ whole genome shotgun (WGS) entry which is preliminary data.</text>
</comment>
<dbReference type="Pfam" id="PF14895">
    <property type="entry name" value="PPPI_inhib"/>
    <property type="match status" value="1"/>
</dbReference>
<reference evidence="2" key="2">
    <citation type="journal article" date="2021" name="Genome Biol. Evol.">
        <title>Developing a high-quality reference genome for a parasitic bivalve with doubly uniparental inheritance (Bivalvia: Unionida).</title>
        <authorList>
            <person name="Smith C.H."/>
        </authorList>
    </citation>
    <scope>NUCLEOTIDE SEQUENCE</scope>
    <source>
        <strain evidence="2">CHS0354</strain>
        <tissue evidence="2">Mantle</tissue>
    </source>
</reference>
<keyword evidence="3" id="KW-1185">Reference proteome</keyword>
<evidence type="ECO:0008006" key="4">
    <source>
        <dbReference type="Google" id="ProtNLM"/>
    </source>
</evidence>
<evidence type="ECO:0000313" key="2">
    <source>
        <dbReference type="EMBL" id="KAK3587761.1"/>
    </source>
</evidence>
<dbReference type="GO" id="GO:0019902">
    <property type="term" value="F:phosphatase binding"/>
    <property type="evidence" value="ECO:0007669"/>
    <property type="project" value="InterPro"/>
</dbReference>
<proteinExistence type="predicted"/>
<dbReference type="PANTHER" id="PTHR21055:SF3">
    <property type="entry name" value="PROTEIN PHOSPHATASE 1 REGULATORY SUBUNIT 36"/>
    <property type="match status" value="1"/>
</dbReference>